<proteinExistence type="predicted"/>
<evidence type="ECO:0000313" key="2">
    <source>
        <dbReference type="Proteomes" id="UP000000763"/>
    </source>
</evidence>
<dbReference type="AlphaFoldDB" id="Q6K619"/>
<evidence type="ECO:0000313" key="1">
    <source>
        <dbReference type="EMBL" id="BAD19702.1"/>
    </source>
</evidence>
<dbReference type="Proteomes" id="UP000000763">
    <property type="component" value="Chromosome 2"/>
</dbReference>
<organism evidence="1 2">
    <name type="scientific">Oryza sativa subsp. japonica</name>
    <name type="common">Rice</name>
    <dbReference type="NCBI Taxonomy" id="39947"/>
    <lineage>
        <taxon>Eukaryota</taxon>
        <taxon>Viridiplantae</taxon>
        <taxon>Streptophyta</taxon>
        <taxon>Embryophyta</taxon>
        <taxon>Tracheophyta</taxon>
        <taxon>Spermatophyta</taxon>
        <taxon>Magnoliopsida</taxon>
        <taxon>Liliopsida</taxon>
        <taxon>Poales</taxon>
        <taxon>Poaceae</taxon>
        <taxon>BOP clade</taxon>
        <taxon>Oryzoideae</taxon>
        <taxon>Oryzeae</taxon>
        <taxon>Oryzinae</taxon>
        <taxon>Oryza</taxon>
        <taxon>Oryza sativa</taxon>
    </lineage>
</organism>
<accession>Q6K619</accession>
<dbReference type="EMBL" id="AP005286">
    <property type="protein sequence ID" value="BAD19702.1"/>
    <property type="molecule type" value="Genomic_DNA"/>
</dbReference>
<sequence>MPGVGLPRAPDPLHALSRACGLGGHSQRPPTAFIEAALARHVAFNAMCRRTNWPLVAGMTDVMAVREPCACTCCLKGTWPAAARLIAINEGIFALHLSSDRFFLHRRLPVTLGVMGWAHAAVRRAWLHTSEDKTSINCL</sequence>
<name>Q6K619_ORYSJ</name>
<gene>
    <name evidence="1" type="primary">OJ1004_A05.40</name>
</gene>
<protein>
    <submittedName>
        <fullName evidence="1">Uncharacterized protein</fullName>
    </submittedName>
</protein>
<reference evidence="2" key="1">
    <citation type="journal article" date="2005" name="Nature">
        <title>The map-based sequence of the rice genome.</title>
        <authorList>
            <consortium name="International rice genome sequencing project (IRGSP)"/>
            <person name="Matsumoto T."/>
            <person name="Wu J."/>
            <person name="Kanamori H."/>
            <person name="Katayose Y."/>
            <person name="Fujisawa M."/>
            <person name="Namiki N."/>
            <person name="Mizuno H."/>
            <person name="Yamamoto K."/>
            <person name="Antonio B.A."/>
            <person name="Baba T."/>
            <person name="Sakata K."/>
            <person name="Nagamura Y."/>
            <person name="Aoki H."/>
            <person name="Arikawa K."/>
            <person name="Arita K."/>
            <person name="Bito T."/>
            <person name="Chiden Y."/>
            <person name="Fujitsuka N."/>
            <person name="Fukunaka R."/>
            <person name="Hamada M."/>
            <person name="Harada C."/>
            <person name="Hayashi A."/>
            <person name="Hijishita S."/>
            <person name="Honda M."/>
            <person name="Hosokawa S."/>
            <person name="Ichikawa Y."/>
            <person name="Idonuma A."/>
            <person name="Iijima M."/>
            <person name="Ikeda M."/>
            <person name="Ikeno M."/>
            <person name="Ito K."/>
            <person name="Ito S."/>
            <person name="Ito T."/>
            <person name="Ito Y."/>
            <person name="Ito Y."/>
            <person name="Iwabuchi A."/>
            <person name="Kamiya K."/>
            <person name="Karasawa W."/>
            <person name="Kurita K."/>
            <person name="Katagiri S."/>
            <person name="Kikuta A."/>
            <person name="Kobayashi H."/>
            <person name="Kobayashi N."/>
            <person name="Machita K."/>
            <person name="Maehara T."/>
            <person name="Masukawa M."/>
            <person name="Mizubayashi T."/>
            <person name="Mukai Y."/>
            <person name="Nagasaki H."/>
            <person name="Nagata Y."/>
            <person name="Naito S."/>
            <person name="Nakashima M."/>
            <person name="Nakama Y."/>
            <person name="Nakamichi Y."/>
            <person name="Nakamura M."/>
            <person name="Meguro A."/>
            <person name="Negishi M."/>
            <person name="Ohta I."/>
            <person name="Ohta T."/>
            <person name="Okamoto M."/>
            <person name="Ono N."/>
            <person name="Saji S."/>
            <person name="Sakaguchi M."/>
            <person name="Sakai K."/>
            <person name="Shibata M."/>
            <person name="Shimokawa T."/>
            <person name="Song J."/>
            <person name="Takazaki Y."/>
            <person name="Terasawa K."/>
            <person name="Tsugane M."/>
            <person name="Tsuji K."/>
            <person name="Ueda S."/>
            <person name="Waki K."/>
            <person name="Yamagata H."/>
            <person name="Yamamoto M."/>
            <person name="Yamamoto S."/>
            <person name="Yamane H."/>
            <person name="Yoshiki S."/>
            <person name="Yoshihara R."/>
            <person name="Yukawa K."/>
            <person name="Zhong H."/>
            <person name="Yano M."/>
            <person name="Yuan Q."/>
            <person name="Ouyang S."/>
            <person name="Liu J."/>
            <person name="Jones K.M."/>
            <person name="Gansberger K."/>
            <person name="Moffat K."/>
            <person name="Hill J."/>
            <person name="Bera J."/>
            <person name="Fadrosh D."/>
            <person name="Jin S."/>
            <person name="Johri S."/>
            <person name="Kim M."/>
            <person name="Overton L."/>
            <person name="Reardon M."/>
            <person name="Tsitrin T."/>
            <person name="Vuong H."/>
            <person name="Weaver B."/>
            <person name="Ciecko A."/>
            <person name="Tallon L."/>
            <person name="Jackson J."/>
            <person name="Pai G."/>
            <person name="Aken S.V."/>
            <person name="Utterback T."/>
            <person name="Reidmuller S."/>
            <person name="Feldblyum T."/>
            <person name="Hsiao J."/>
            <person name="Zismann V."/>
            <person name="Iobst S."/>
            <person name="de Vazeille A.R."/>
            <person name="Buell C.R."/>
            <person name="Ying K."/>
            <person name="Li Y."/>
            <person name="Lu T."/>
            <person name="Huang Y."/>
            <person name="Zhao Q."/>
            <person name="Feng Q."/>
            <person name="Zhang L."/>
            <person name="Zhu J."/>
            <person name="Weng Q."/>
            <person name="Mu J."/>
            <person name="Lu Y."/>
            <person name="Fan D."/>
            <person name="Liu Y."/>
            <person name="Guan J."/>
            <person name="Zhang Y."/>
            <person name="Yu S."/>
            <person name="Liu X."/>
            <person name="Zhang Y."/>
            <person name="Hong G."/>
            <person name="Han B."/>
            <person name="Choisne N."/>
            <person name="Demange N."/>
            <person name="Orjeda G."/>
            <person name="Samain S."/>
            <person name="Cattolico L."/>
            <person name="Pelletier E."/>
            <person name="Couloux A."/>
            <person name="Segurens B."/>
            <person name="Wincker P."/>
            <person name="D'Hont A."/>
            <person name="Scarpelli C."/>
            <person name="Weissenbach J."/>
            <person name="Salanoubat M."/>
            <person name="Quetier F."/>
            <person name="Yu Y."/>
            <person name="Kim H.R."/>
            <person name="Rambo T."/>
            <person name="Currie J."/>
            <person name="Collura K."/>
            <person name="Luo M."/>
            <person name="Yang T."/>
            <person name="Ammiraju J.S.S."/>
            <person name="Engler F."/>
            <person name="Soderlund C."/>
            <person name="Wing R.A."/>
            <person name="Palmer L.E."/>
            <person name="de la Bastide M."/>
            <person name="Spiegel L."/>
            <person name="Nascimento L."/>
            <person name="Zutavern T."/>
            <person name="O'Shaughnessy A."/>
            <person name="Dike S."/>
            <person name="Dedhia N."/>
            <person name="Preston R."/>
            <person name="Balija V."/>
            <person name="McCombie W.R."/>
            <person name="Chow T."/>
            <person name="Chen H."/>
            <person name="Chung M."/>
            <person name="Chen C."/>
            <person name="Shaw J."/>
            <person name="Wu H."/>
            <person name="Hsiao K."/>
            <person name="Chao Y."/>
            <person name="Chu M."/>
            <person name="Cheng C."/>
            <person name="Hour A."/>
            <person name="Lee P."/>
            <person name="Lin S."/>
            <person name="Lin Y."/>
            <person name="Liou J."/>
            <person name="Liu S."/>
            <person name="Hsing Y."/>
            <person name="Raghuvanshi S."/>
            <person name="Mohanty A."/>
            <person name="Bharti A.K."/>
            <person name="Gaur A."/>
            <person name="Gupta V."/>
            <person name="Kumar D."/>
            <person name="Ravi V."/>
            <person name="Vij S."/>
            <person name="Kapur A."/>
            <person name="Khurana P."/>
            <person name="Khurana P."/>
            <person name="Khurana J.P."/>
            <person name="Tyagi A.K."/>
            <person name="Gaikwad K."/>
            <person name="Singh A."/>
            <person name="Dalal V."/>
            <person name="Srivastava S."/>
            <person name="Dixit A."/>
            <person name="Pal A.K."/>
            <person name="Ghazi I.A."/>
            <person name="Yadav M."/>
            <person name="Pandit A."/>
            <person name="Bhargava A."/>
            <person name="Sureshbabu K."/>
            <person name="Batra K."/>
            <person name="Sharma T.R."/>
            <person name="Mohapatra T."/>
            <person name="Singh N.K."/>
            <person name="Messing J."/>
            <person name="Nelson A.B."/>
            <person name="Fuks G."/>
            <person name="Kavchok S."/>
            <person name="Keizer G."/>
            <person name="Linton E."/>
            <person name="Llaca V."/>
            <person name="Song R."/>
            <person name="Tanyolac B."/>
            <person name="Young S."/>
            <person name="Ho-Il K."/>
            <person name="Hahn J.H."/>
            <person name="Sangsakoo G."/>
            <person name="Vanavichit A."/>
            <person name="de Mattos Luiz.A.T."/>
            <person name="Zimmer P.D."/>
            <person name="Malone G."/>
            <person name="Dellagostin O."/>
            <person name="de Oliveira A.C."/>
            <person name="Bevan M."/>
            <person name="Bancroft I."/>
            <person name="Minx P."/>
            <person name="Cordum H."/>
            <person name="Wilson R."/>
            <person name="Cheng Z."/>
            <person name="Jin W."/>
            <person name="Jiang J."/>
            <person name="Leong S.A."/>
            <person name="Iwama H."/>
            <person name="Gojobori T."/>
            <person name="Itoh T."/>
            <person name="Niimura Y."/>
            <person name="Fujii Y."/>
            <person name="Habara T."/>
            <person name="Sakai H."/>
            <person name="Sato Y."/>
            <person name="Wilson G."/>
            <person name="Kumar K."/>
            <person name="McCouch S."/>
            <person name="Juretic N."/>
            <person name="Hoen D."/>
            <person name="Wright S."/>
            <person name="Bruskiewich R."/>
            <person name="Bureau T."/>
            <person name="Miyao A."/>
            <person name="Hirochika H."/>
            <person name="Nishikawa T."/>
            <person name="Kadowaki K."/>
            <person name="Sugiura M."/>
            <person name="Burr B."/>
            <person name="Sasaki T."/>
        </authorList>
    </citation>
    <scope>NUCLEOTIDE SEQUENCE [LARGE SCALE GENOMIC DNA]</scope>
    <source>
        <strain evidence="2">cv. Nipponbare</strain>
    </source>
</reference>
<reference evidence="2" key="2">
    <citation type="journal article" date="2008" name="Nucleic Acids Res.">
        <title>The rice annotation project database (RAP-DB): 2008 update.</title>
        <authorList>
            <consortium name="The rice annotation project (RAP)"/>
        </authorList>
    </citation>
    <scope>GENOME REANNOTATION</scope>
    <source>
        <strain evidence="2">cv. Nipponbare</strain>
    </source>
</reference>